<dbReference type="PROSITE" id="PS00108">
    <property type="entry name" value="PROTEIN_KINASE_ST"/>
    <property type="match status" value="1"/>
</dbReference>
<evidence type="ECO:0000256" key="5">
    <source>
        <dbReference type="ARBA" id="ARBA00022777"/>
    </source>
</evidence>
<evidence type="ECO:0000313" key="11">
    <source>
        <dbReference type="EMBL" id="NYJ37546.1"/>
    </source>
</evidence>
<sequence length="775" mass="81691">MDDGTGEDGGARPPERTVGDYRLVRSLGRGGFGEVFLGERADGTLAAVKLLHASWAGDADMRRRFTAEVEQARRVSGFCIAGILDADPEAEQPWIATEYIEGPTLQEAVDKDGPRSGVDLHRLAVSTATALAAIHAAGVVHRDLKPDNIMLAADGPRVIDFGIARAVETTSVTASGVVGTIGYMAPEQLEGARLTSAVDLFSWGSVMVYAATGKEAFSGPTQASRIARILGGEPDLGALPEPLLGIIRTCLDKDPDQRPDASTLLNRLIAAPAEGTPAPAPTSAPAPAPDAEGTTVTPRPDDRTRVGVDRTRVAGDAPPQVDPTRVAPPATVDPTRVAPPATVDPTRAYTGLAAQDGASASVSAPGAPPVPHHSGAAPSGPYHSGHQPVGAQPTGPGPSGPLPSGPHHTGGVPPYHFGGVRFTDPGALAQAFQQDWPSALRVFGDAAERAALGAWIIDDLGDTTVDRALFRRQTTDANLAIASFVAQLRPDLPPVFRGRPASVEALGELFADPAPVLTGAPLANEMALLARPDVLRVMGNHHSGRPGALHQLAEHLGQAERAGIAFHERLRNELAGWVSTRVHVNPALVLAFLLHPERAVPPNDGDKAVAEWVDILWRKVESAPVPDSAGHAAMVYGAVPTLRELARQRRHWEERFASVSAEHDTLLNRVGLQVHLTNAVRYSRWAILALPGSLVLEYALDAPDWIVGLLAVISVLGLIGAISCTAARRVVCGTPARRAHRVMELEHSNAQLPQLTSGVERIRTDLAQARRISEG</sequence>
<evidence type="ECO:0000256" key="2">
    <source>
        <dbReference type="ARBA" id="ARBA00012513"/>
    </source>
</evidence>
<dbReference type="Pfam" id="PF00069">
    <property type="entry name" value="Pkinase"/>
    <property type="match status" value="1"/>
</dbReference>
<dbReference type="PANTHER" id="PTHR43671">
    <property type="entry name" value="SERINE/THREONINE-PROTEIN KINASE NEK"/>
    <property type="match status" value="1"/>
</dbReference>
<gene>
    <name evidence="11" type="ORF">HNR10_005427</name>
</gene>
<comment type="caution">
    <text evidence="11">The sequence shown here is derived from an EMBL/GenBank/DDBJ whole genome shotgun (WGS) entry which is preliminary data.</text>
</comment>
<evidence type="ECO:0000256" key="6">
    <source>
        <dbReference type="ARBA" id="ARBA00022840"/>
    </source>
</evidence>
<evidence type="ECO:0000256" key="4">
    <source>
        <dbReference type="ARBA" id="ARBA00022741"/>
    </source>
</evidence>
<dbReference type="RefSeq" id="WP_179828378.1">
    <property type="nucleotide sequence ID" value="NZ_JACCFS010000001.1"/>
</dbReference>
<keyword evidence="9" id="KW-0812">Transmembrane</keyword>
<dbReference type="Proteomes" id="UP000572051">
    <property type="component" value="Unassembled WGS sequence"/>
</dbReference>
<evidence type="ECO:0000313" key="12">
    <source>
        <dbReference type="Proteomes" id="UP000572051"/>
    </source>
</evidence>
<proteinExistence type="inferred from homology"/>
<feature type="region of interest" description="Disordered" evidence="8">
    <location>
        <begin position="273"/>
        <end position="344"/>
    </location>
</feature>
<dbReference type="PROSITE" id="PS50011">
    <property type="entry name" value="PROTEIN_KINASE_DOM"/>
    <property type="match status" value="1"/>
</dbReference>
<dbReference type="GO" id="GO:0005524">
    <property type="term" value="F:ATP binding"/>
    <property type="evidence" value="ECO:0007669"/>
    <property type="project" value="UniProtKB-UniRule"/>
</dbReference>
<dbReference type="SMART" id="SM00220">
    <property type="entry name" value="S_TKc"/>
    <property type="match status" value="1"/>
</dbReference>
<keyword evidence="3" id="KW-0808">Transferase</keyword>
<dbReference type="PANTHER" id="PTHR43671:SF13">
    <property type="entry name" value="SERINE_THREONINE-PROTEIN KINASE NEK2"/>
    <property type="match status" value="1"/>
</dbReference>
<dbReference type="CDD" id="cd14014">
    <property type="entry name" value="STKc_PknB_like"/>
    <property type="match status" value="1"/>
</dbReference>
<keyword evidence="4 7" id="KW-0547">Nucleotide-binding</keyword>
<dbReference type="Gene3D" id="3.30.200.20">
    <property type="entry name" value="Phosphorylase Kinase, domain 1"/>
    <property type="match status" value="1"/>
</dbReference>
<keyword evidence="5 11" id="KW-0418">Kinase</keyword>
<keyword evidence="6 7" id="KW-0067">ATP-binding</keyword>
<feature type="binding site" evidence="7">
    <location>
        <position position="49"/>
    </location>
    <ligand>
        <name>ATP</name>
        <dbReference type="ChEBI" id="CHEBI:30616"/>
    </ligand>
</feature>
<dbReference type="InterPro" id="IPR008271">
    <property type="entry name" value="Ser/Thr_kinase_AS"/>
</dbReference>
<dbReference type="AlphaFoldDB" id="A0A7Z0JCS1"/>
<evidence type="ECO:0000259" key="10">
    <source>
        <dbReference type="PROSITE" id="PS50011"/>
    </source>
</evidence>
<organism evidence="11 12">
    <name type="scientific">Nocardiopsis aegyptia</name>
    <dbReference type="NCBI Taxonomy" id="220378"/>
    <lineage>
        <taxon>Bacteria</taxon>
        <taxon>Bacillati</taxon>
        <taxon>Actinomycetota</taxon>
        <taxon>Actinomycetes</taxon>
        <taxon>Streptosporangiales</taxon>
        <taxon>Nocardiopsidaceae</taxon>
        <taxon>Nocardiopsis</taxon>
    </lineage>
</organism>
<evidence type="ECO:0000256" key="1">
    <source>
        <dbReference type="ARBA" id="ARBA00010886"/>
    </source>
</evidence>
<protein>
    <recommendedName>
        <fullName evidence="2">non-specific serine/threonine protein kinase</fullName>
        <ecNumber evidence="2">2.7.11.1</ecNumber>
    </recommendedName>
</protein>
<name>A0A7Z0JCS1_9ACTN</name>
<comment type="similarity">
    <text evidence="1">Belongs to the protein kinase superfamily. NEK Ser/Thr protein kinase family. NIMA subfamily.</text>
</comment>
<dbReference type="InterPro" id="IPR011009">
    <property type="entry name" value="Kinase-like_dom_sf"/>
</dbReference>
<dbReference type="EMBL" id="JACCFS010000001">
    <property type="protein sequence ID" value="NYJ37546.1"/>
    <property type="molecule type" value="Genomic_DNA"/>
</dbReference>
<feature type="transmembrane region" description="Helical" evidence="9">
    <location>
        <begin position="705"/>
        <end position="731"/>
    </location>
</feature>
<dbReference type="Gene3D" id="1.10.510.10">
    <property type="entry name" value="Transferase(Phosphotransferase) domain 1"/>
    <property type="match status" value="1"/>
</dbReference>
<feature type="compositionally biased region" description="Pro residues" evidence="8">
    <location>
        <begin position="395"/>
        <end position="404"/>
    </location>
</feature>
<evidence type="ECO:0000256" key="7">
    <source>
        <dbReference type="PROSITE-ProRule" id="PRU10141"/>
    </source>
</evidence>
<dbReference type="InterPro" id="IPR000719">
    <property type="entry name" value="Prot_kinase_dom"/>
</dbReference>
<feature type="compositionally biased region" description="Basic and acidic residues" evidence="8">
    <location>
        <begin position="299"/>
        <end position="313"/>
    </location>
</feature>
<feature type="compositionally biased region" description="Pro residues" evidence="8">
    <location>
        <begin position="278"/>
        <end position="288"/>
    </location>
</feature>
<reference evidence="11 12" key="1">
    <citation type="submission" date="2020-07" db="EMBL/GenBank/DDBJ databases">
        <title>Sequencing the genomes of 1000 actinobacteria strains.</title>
        <authorList>
            <person name="Klenk H.-P."/>
        </authorList>
    </citation>
    <scope>NUCLEOTIDE SEQUENCE [LARGE SCALE GENOMIC DNA]</scope>
    <source>
        <strain evidence="11 12">DSM 44442</strain>
    </source>
</reference>
<dbReference type="SUPFAM" id="SSF56112">
    <property type="entry name" value="Protein kinase-like (PK-like)"/>
    <property type="match status" value="1"/>
</dbReference>
<feature type="compositionally biased region" description="Low complexity" evidence="8">
    <location>
        <begin position="289"/>
        <end position="298"/>
    </location>
</feature>
<keyword evidence="9" id="KW-0472">Membrane</keyword>
<accession>A0A7Z0JCS1</accession>
<dbReference type="InterPro" id="IPR050660">
    <property type="entry name" value="NEK_Ser/Thr_kinase"/>
</dbReference>
<evidence type="ECO:0000256" key="9">
    <source>
        <dbReference type="SAM" id="Phobius"/>
    </source>
</evidence>
<feature type="region of interest" description="Disordered" evidence="8">
    <location>
        <begin position="357"/>
        <end position="418"/>
    </location>
</feature>
<dbReference type="GO" id="GO:0004674">
    <property type="term" value="F:protein serine/threonine kinase activity"/>
    <property type="evidence" value="ECO:0007669"/>
    <property type="project" value="UniProtKB-EC"/>
</dbReference>
<evidence type="ECO:0000256" key="3">
    <source>
        <dbReference type="ARBA" id="ARBA00022679"/>
    </source>
</evidence>
<dbReference type="EC" id="2.7.11.1" evidence="2"/>
<keyword evidence="12" id="KW-1185">Reference proteome</keyword>
<feature type="domain" description="Protein kinase" evidence="10">
    <location>
        <begin position="21"/>
        <end position="269"/>
    </location>
</feature>
<evidence type="ECO:0000256" key="8">
    <source>
        <dbReference type="SAM" id="MobiDB-lite"/>
    </source>
</evidence>
<dbReference type="PROSITE" id="PS00107">
    <property type="entry name" value="PROTEIN_KINASE_ATP"/>
    <property type="match status" value="1"/>
</dbReference>
<keyword evidence="9" id="KW-1133">Transmembrane helix</keyword>
<dbReference type="InterPro" id="IPR017441">
    <property type="entry name" value="Protein_kinase_ATP_BS"/>
</dbReference>